<keyword evidence="4" id="KW-1185">Reference proteome</keyword>
<dbReference type="RefSeq" id="XP_003577460.2">
    <property type="nucleotide sequence ID" value="XM_003577412.3"/>
</dbReference>
<protein>
    <submittedName>
        <fullName evidence="2 3">Uncharacterized protein</fullName>
    </submittedName>
</protein>
<accession>A0A0Q3EKU1</accession>
<reference evidence="3" key="3">
    <citation type="submission" date="2018-08" db="UniProtKB">
        <authorList>
            <consortium name="EnsemblPlants"/>
        </authorList>
    </citation>
    <scope>IDENTIFICATION</scope>
    <source>
        <strain evidence="3">cv. Bd21</strain>
    </source>
</reference>
<reference evidence="2" key="2">
    <citation type="submission" date="2017-06" db="EMBL/GenBank/DDBJ databases">
        <title>WGS assembly of Brachypodium distachyon.</title>
        <authorList>
            <consortium name="The International Brachypodium Initiative"/>
            <person name="Lucas S."/>
            <person name="Harmon-Smith M."/>
            <person name="Lail K."/>
            <person name="Tice H."/>
            <person name="Grimwood J."/>
            <person name="Bruce D."/>
            <person name="Barry K."/>
            <person name="Shu S."/>
            <person name="Lindquist E."/>
            <person name="Wang M."/>
            <person name="Pitluck S."/>
            <person name="Vogel J.P."/>
            <person name="Garvin D.F."/>
            <person name="Mockler T.C."/>
            <person name="Schmutz J."/>
            <person name="Rokhsar D."/>
            <person name="Bevan M.W."/>
        </authorList>
    </citation>
    <scope>NUCLEOTIDE SEQUENCE</scope>
    <source>
        <strain evidence="2">Bd21</strain>
    </source>
</reference>
<evidence type="ECO:0000313" key="2">
    <source>
        <dbReference type="EMBL" id="KQJ88207.2"/>
    </source>
</evidence>
<sequence length="164" mass="17234">MASPWRPRMEIDGDEDHGGSSGHEESSRAIVVPPALTAPPTGLPPASNHRRAAAASAATSEPRQKRPRSKGKGRVDEAAGPSTQRQPAAAAAPVGDAQGGTASESKVGKRKGKSKSNLQMPILMTTISHQNLKMIAADLLLKKMVLAAIVDATKWFFLHAVCDL</sequence>
<dbReference type="KEGG" id="bdi:100840257"/>
<dbReference type="Proteomes" id="UP000008810">
    <property type="component" value="Chromosome 4"/>
</dbReference>
<dbReference type="Gramene" id="KQJ88207">
    <property type="protein sequence ID" value="KQJ88207"/>
    <property type="gene ID" value="BRADI_4g16383v3"/>
</dbReference>
<evidence type="ECO:0000256" key="1">
    <source>
        <dbReference type="SAM" id="MobiDB-lite"/>
    </source>
</evidence>
<name>A0A0Q3EKU1_BRADI</name>
<evidence type="ECO:0000313" key="3">
    <source>
        <dbReference type="EnsemblPlants" id="KQJ88207"/>
    </source>
</evidence>
<dbReference type="ExpressionAtlas" id="A0A0Q3EKU1">
    <property type="expression patterns" value="baseline and differential"/>
</dbReference>
<evidence type="ECO:0000313" key="4">
    <source>
        <dbReference type="Proteomes" id="UP000008810"/>
    </source>
</evidence>
<feature type="compositionally biased region" description="Low complexity" evidence="1">
    <location>
        <begin position="33"/>
        <end position="61"/>
    </location>
</feature>
<dbReference type="EMBL" id="CM000883">
    <property type="protein sequence ID" value="KQJ88207.2"/>
    <property type="molecule type" value="Genomic_DNA"/>
</dbReference>
<dbReference type="GeneID" id="100840257"/>
<feature type="region of interest" description="Disordered" evidence="1">
    <location>
        <begin position="1"/>
        <end position="116"/>
    </location>
</feature>
<reference evidence="2 3" key="1">
    <citation type="journal article" date="2010" name="Nature">
        <title>Genome sequencing and analysis of the model grass Brachypodium distachyon.</title>
        <authorList>
            <consortium name="International Brachypodium Initiative"/>
        </authorList>
    </citation>
    <scope>NUCLEOTIDE SEQUENCE [LARGE SCALE GENOMIC DNA]</scope>
    <source>
        <strain evidence="2">Bd21</strain>
        <strain evidence="3">cv. Bd21</strain>
    </source>
</reference>
<dbReference type="EnsemblPlants" id="KQJ88207">
    <property type="protein sequence ID" value="KQJ88207"/>
    <property type="gene ID" value="BRADI_4g16383v3"/>
</dbReference>
<feature type="compositionally biased region" description="Basic and acidic residues" evidence="1">
    <location>
        <begin position="7"/>
        <end position="27"/>
    </location>
</feature>
<gene>
    <name evidence="3" type="primary">LOC100840257</name>
    <name evidence="2" type="ORF">BRADI_4g16383v3</name>
</gene>
<organism evidence="2">
    <name type="scientific">Brachypodium distachyon</name>
    <name type="common">Purple false brome</name>
    <name type="synonym">Trachynia distachya</name>
    <dbReference type="NCBI Taxonomy" id="15368"/>
    <lineage>
        <taxon>Eukaryota</taxon>
        <taxon>Viridiplantae</taxon>
        <taxon>Streptophyta</taxon>
        <taxon>Embryophyta</taxon>
        <taxon>Tracheophyta</taxon>
        <taxon>Spermatophyta</taxon>
        <taxon>Magnoliopsida</taxon>
        <taxon>Liliopsida</taxon>
        <taxon>Poales</taxon>
        <taxon>Poaceae</taxon>
        <taxon>BOP clade</taxon>
        <taxon>Pooideae</taxon>
        <taxon>Stipodae</taxon>
        <taxon>Brachypodieae</taxon>
        <taxon>Brachypodium</taxon>
    </lineage>
</organism>
<dbReference type="AlphaFoldDB" id="A0A0Q3EKU1"/>
<proteinExistence type="predicted"/>